<dbReference type="CDD" id="cd02603">
    <property type="entry name" value="HAD_sEH-N_like"/>
    <property type="match status" value="1"/>
</dbReference>
<dbReference type="InterPro" id="IPR000073">
    <property type="entry name" value="AB_hydrolase_1"/>
</dbReference>
<dbReference type="Gene3D" id="3.40.50.1000">
    <property type="entry name" value="HAD superfamily/HAD-like"/>
    <property type="match status" value="1"/>
</dbReference>
<dbReference type="PANTHER" id="PTHR47829:SF1">
    <property type="entry name" value="HAD FAMILY PHOSPHATASE"/>
    <property type="match status" value="1"/>
</dbReference>
<dbReference type="PRINTS" id="PR00111">
    <property type="entry name" value="ABHYDROLASE"/>
</dbReference>
<dbReference type="SUPFAM" id="SSF56784">
    <property type="entry name" value="HAD-like"/>
    <property type="match status" value="1"/>
</dbReference>
<dbReference type="InterPro" id="IPR052898">
    <property type="entry name" value="ACAD10-like"/>
</dbReference>
<keyword evidence="3" id="KW-1185">Reference proteome</keyword>
<dbReference type="PANTHER" id="PTHR47829">
    <property type="entry name" value="HYDROLASE, PUTATIVE (AFU_ORTHOLOGUE AFUA_1G12880)-RELATED"/>
    <property type="match status" value="1"/>
</dbReference>
<name>A0A8C5U944_9PASS</name>
<dbReference type="Gene3D" id="3.40.50.1820">
    <property type="entry name" value="alpha/beta hydrolase"/>
    <property type="match status" value="1"/>
</dbReference>
<dbReference type="PRINTS" id="PR00413">
    <property type="entry name" value="HADHALOGNASE"/>
</dbReference>
<dbReference type="InterPro" id="IPR029058">
    <property type="entry name" value="AB_hydrolase_fold"/>
</dbReference>
<evidence type="ECO:0000259" key="1">
    <source>
        <dbReference type="Pfam" id="PF00561"/>
    </source>
</evidence>
<reference evidence="2" key="2">
    <citation type="submission" date="2025-09" db="UniProtKB">
        <authorList>
            <consortium name="Ensembl"/>
        </authorList>
    </citation>
    <scope>IDENTIFICATION</scope>
</reference>
<organism evidence="2 3">
    <name type="scientific">Malurus cyaneus samueli</name>
    <dbReference type="NCBI Taxonomy" id="2593467"/>
    <lineage>
        <taxon>Eukaryota</taxon>
        <taxon>Metazoa</taxon>
        <taxon>Chordata</taxon>
        <taxon>Craniata</taxon>
        <taxon>Vertebrata</taxon>
        <taxon>Euteleostomi</taxon>
        <taxon>Archelosauria</taxon>
        <taxon>Archosauria</taxon>
        <taxon>Dinosauria</taxon>
        <taxon>Saurischia</taxon>
        <taxon>Theropoda</taxon>
        <taxon>Coelurosauria</taxon>
        <taxon>Aves</taxon>
        <taxon>Neognathae</taxon>
        <taxon>Neoaves</taxon>
        <taxon>Telluraves</taxon>
        <taxon>Australaves</taxon>
        <taxon>Passeriformes</taxon>
        <taxon>Meliphagoidea</taxon>
        <taxon>Maluridae</taxon>
        <taxon>Malurus</taxon>
    </lineage>
</organism>
<dbReference type="InterPro" id="IPR023214">
    <property type="entry name" value="HAD_sf"/>
</dbReference>
<dbReference type="InterPro" id="IPR006439">
    <property type="entry name" value="HAD-SF_hydro_IA"/>
</dbReference>
<dbReference type="SUPFAM" id="SSF53474">
    <property type="entry name" value="alpha/beta-Hydrolases"/>
    <property type="match status" value="1"/>
</dbReference>
<dbReference type="NCBIfam" id="TIGR01509">
    <property type="entry name" value="HAD-SF-IA-v3"/>
    <property type="match status" value="1"/>
</dbReference>
<accession>A0A8C5U944</accession>
<dbReference type="OrthoDB" id="408373at2759"/>
<dbReference type="Proteomes" id="UP000694560">
    <property type="component" value="Unplaced"/>
</dbReference>
<protein>
    <recommendedName>
        <fullName evidence="1">AB hydrolase-1 domain-containing protein</fullName>
    </recommendedName>
</protein>
<dbReference type="AlphaFoldDB" id="A0A8C5U944"/>
<sequence>MLHLGFPAFFGWIIQNPRWGIQHQDGIPGIFGVEHIPSWMGERGTNSLEWNSDIFWDENIQNPWMGDERGNPLSWNWNSEGESFTLEQKFQHFLAQKHPKISNTPGQSANPAQFRPFFPGFRTCVLTDSWVDDSAGRSGSAALLQRLRRHFDLVLESRRLGMHKPDPRVYGRALREMGATAQEAIFLDDLGENLKPARDLGMATILVRDPDSALRQLQELSGVQLLGVEEPLPEPCDPSQVTHGYVTIRIPALADAGFRVIALEMKGYGESTAPPDIPEYSQEQICKVRGNFLGIGIPQVILVGHDWGGAVAWNVALFYPERNIAASPNPGNIPIPGISRHSKNEIPISWEYPGIPAISQHPQFQEYLSVPKLQEYPGVPKFWEYLGIPDSENVPAFPNPGNIPALLNSGNISVFPQFPGISRCSRIPGVSQHPQFREYPGVPEFREYPGIPHPPRP</sequence>
<evidence type="ECO:0000313" key="2">
    <source>
        <dbReference type="Ensembl" id="ENSMCSP00000018536.1"/>
    </source>
</evidence>
<proteinExistence type="predicted"/>
<reference evidence="2" key="1">
    <citation type="submission" date="2025-08" db="UniProtKB">
        <authorList>
            <consortium name="Ensembl"/>
        </authorList>
    </citation>
    <scope>IDENTIFICATION</scope>
</reference>
<dbReference type="Ensembl" id="ENSMCST00000019002.1">
    <property type="protein sequence ID" value="ENSMCSP00000018536.1"/>
    <property type="gene ID" value="ENSMCSG00000013020.1"/>
</dbReference>
<evidence type="ECO:0000313" key="3">
    <source>
        <dbReference type="Proteomes" id="UP000694560"/>
    </source>
</evidence>
<dbReference type="Pfam" id="PF00561">
    <property type="entry name" value="Abhydrolase_1"/>
    <property type="match status" value="1"/>
</dbReference>
<dbReference type="Pfam" id="PF13419">
    <property type="entry name" value="HAD_2"/>
    <property type="match status" value="1"/>
</dbReference>
<dbReference type="InterPro" id="IPR036412">
    <property type="entry name" value="HAD-like_sf"/>
</dbReference>
<feature type="domain" description="AB hydrolase-1" evidence="1">
    <location>
        <begin position="250"/>
        <end position="322"/>
    </location>
</feature>
<dbReference type="InterPro" id="IPR041492">
    <property type="entry name" value="HAD_2"/>
</dbReference>